<dbReference type="Proteomes" id="UP001145799">
    <property type="component" value="Unassembled WGS sequence"/>
</dbReference>
<comment type="caution">
    <text evidence="1">The sequence shown here is derived from an EMBL/GenBank/DDBJ whole genome shotgun (WGS) entry which is preliminary data.</text>
</comment>
<sequence>MVFEGFLAHLAGDFLIQSEWMASKKTQRWWPAIVHGLTYTLPFLFITQSPWALAVISGTHIVIDRYRLARYVVWLKNWIAPRGWNPPWAKCTATGYPPEKEPGFAIGLLIVADNTMHLVINSVALTCLV</sequence>
<dbReference type="Pfam" id="PF11750">
    <property type="entry name" value="DUF3307"/>
    <property type="match status" value="1"/>
</dbReference>
<accession>A0A9X3PPZ8</accession>
<dbReference type="InterPro" id="IPR021737">
    <property type="entry name" value="Phage_phiKZ_Orf197"/>
</dbReference>
<reference evidence="2 4" key="2">
    <citation type="submission" date="2023-07" db="EMBL/GenBank/DDBJ databases">
        <title>Sequencing the genomes of 1000 actinobacteria strains.</title>
        <authorList>
            <person name="Klenk H.-P."/>
        </authorList>
    </citation>
    <scope>NUCLEOTIDE SEQUENCE [LARGE SCALE GENOMIC DNA]</scope>
    <source>
        <strain evidence="2 4">DSM 44724</strain>
    </source>
</reference>
<dbReference type="AlphaFoldDB" id="A0A9X3PPZ8"/>
<dbReference type="EMBL" id="JAVDYD010000001">
    <property type="protein sequence ID" value="MDR7336751.1"/>
    <property type="molecule type" value="Genomic_DNA"/>
</dbReference>
<dbReference type="EMBL" id="JAPZVQ010000013">
    <property type="protein sequence ID" value="MDA1387112.1"/>
    <property type="molecule type" value="Genomic_DNA"/>
</dbReference>
<name>A0A9X3PPZ8_9ACTN</name>
<gene>
    <name evidence="2" type="ORF">J2S69_000470</name>
    <name evidence="1" type="ORF">O2L01_19095</name>
</gene>
<evidence type="ECO:0000313" key="1">
    <source>
        <dbReference type="EMBL" id="MDA1387112.1"/>
    </source>
</evidence>
<proteinExistence type="predicted"/>
<evidence type="ECO:0000313" key="4">
    <source>
        <dbReference type="Proteomes" id="UP001183604"/>
    </source>
</evidence>
<protein>
    <submittedName>
        <fullName evidence="1">DUF3307 domain-containing protein</fullName>
    </submittedName>
</protein>
<evidence type="ECO:0000313" key="2">
    <source>
        <dbReference type="EMBL" id="MDR7336751.1"/>
    </source>
</evidence>
<dbReference type="RefSeq" id="WP_270123608.1">
    <property type="nucleotide sequence ID" value="NZ_BAAAOM010000002.1"/>
</dbReference>
<keyword evidence="4" id="KW-1185">Reference proteome</keyword>
<dbReference type="Proteomes" id="UP001183604">
    <property type="component" value="Unassembled WGS sequence"/>
</dbReference>
<organism evidence="1 3">
    <name type="scientific">Glycomyces lechevalierae</name>
    <dbReference type="NCBI Taxonomy" id="256034"/>
    <lineage>
        <taxon>Bacteria</taxon>
        <taxon>Bacillati</taxon>
        <taxon>Actinomycetota</taxon>
        <taxon>Actinomycetes</taxon>
        <taxon>Glycomycetales</taxon>
        <taxon>Glycomycetaceae</taxon>
        <taxon>Glycomyces</taxon>
    </lineage>
</organism>
<reference evidence="1" key="1">
    <citation type="submission" date="2022-12" db="EMBL/GenBank/DDBJ databases">
        <title>Gycomyces niveus sp.nov., a novel actinomycete isolated from soil in Shouguang.</title>
        <authorList>
            <person name="Yang X."/>
        </authorList>
    </citation>
    <scope>NUCLEOTIDE SEQUENCE</scope>
    <source>
        <strain evidence="1">DSM 44724</strain>
    </source>
</reference>
<evidence type="ECO:0000313" key="3">
    <source>
        <dbReference type="Proteomes" id="UP001145799"/>
    </source>
</evidence>